<dbReference type="Proteomes" id="UP000199075">
    <property type="component" value="Unassembled WGS sequence"/>
</dbReference>
<dbReference type="InterPro" id="IPR016476">
    <property type="entry name" value="SH3_dom_pro"/>
</dbReference>
<keyword evidence="4 7" id="KW-1133">Transmembrane helix</keyword>
<evidence type="ECO:0000256" key="7">
    <source>
        <dbReference type="SAM" id="Phobius"/>
    </source>
</evidence>
<sequence length="212" mass="23518">MTTHHITSRLGLGLLLGLLALPLSAQEDQQAGDTVWVSDALTTYVRSGPTDGYRIVGTLTAGEPVERLETSGDYTRVRGPGGDVVWVPSGQLQEAPSAQVRLPELQQRVAELEAELEGINATWEERIATLRETLEVRDARIAELEARNHELDGEATSSREAVRDLQARLDTREEDLLLRYFMYGGGVAGAGLLVGLVIPHLPRRRRKRDRWF</sequence>
<dbReference type="OrthoDB" id="9790951at2"/>
<accession>A0A1H0HTK3</accession>
<gene>
    <name evidence="10" type="ORF">SAMN04487957_104306</name>
</gene>
<keyword evidence="3 8" id="KW-0732">Signal</keyword>
<reference evidence="11" key="1">
    <citation type="submission" date="2016-10" db="EMBL/GenBank/DDBJ databases">
        <authorList>
            <person name="Varghese N."/>
            <person name="Submissions S."/>
        </authorList>
    </citation>
    <scope>NUCLEOTIDE SEQUENCE [LARGE SCALE GENOMIC DNA]</scope>
    <source>
        <strain evidence="11">CGMCC 1.6444</strain>
    </source>
</reference>
<dbReference type="Gene3D" id="2.30.30.40">
    <property type="entry name" value="SH3 Domains"/>
    <property type="match status" value="1"/>
</dbReference>
<evidence type="ECO:0000256" key="1">
    <source>
        <dbReference type="ARBA" id="ARBA00004167"/>
    </source>
</evidence>
<dbReference type="Pfam" id="PF08239">
    <property type="entry name" value="SH3_3"/>
    <property type="match status" value="1"/>
</dbReference>
<evidence type="ECO:0000313" key="10">
    <source>
        <dbReference type="EMBL" id="SDO22414.1"/>
    </source>
</evidence>
<dbReference type="PROSITE" id="PS51781">
    <property type="entry name" value="SH3B"/>
    <property type="match status" value="1"/>
</dbReference>
<dbReference type="EMBL" id="FNIV01000004">
    <property type="protein sequence ID" value="SDO22414.1"/>
    <property type="molecule type" value="Genomic_DNA"/>
</dbReference>
<evidence type="ECO:0000256" key="8">
    <source>
        <dbReference type="SAM" id="SignalP"/>
    </source>
</evidence>
<feature type="chain" id="PRO_5011592410" evidence="8">
    <location>
        <begin position="26"/>
        <end position="212"/>
    </location>
</feature>
<dbReference type="NCBIfam" id="TIGR04211">
    <property type="entry name" value="SH3_and_anchor"/>
    <property type="match status" value="1"/>
</dbReference>
<keyword evidence="2 7" id="KW-0812">Transmembrane</keyword>
<evidence type="ECO:0000259" key="9">
    <source>
        <dbReference type="PROSITE" id="PS51781"/>
    </source>
</evidence>
<comment type="subcellular location">
    <subcellularLocation>
        <location evidence="1">Membrane</location>
        <topology evidence="1">Single-pass membrane protein</topology>
    </subcellularLocation>
</comment>
<evidence type="ECO:0000256" key="2">
    <source>
        <dbReference type="ARBA" id="ARBA00022692"/>
    </source>
</evidence>
<keyword evidence="5 7" id="KW-0472">Membrane</keyword>
<proteinExistence type="predicted"/>
<protein>
    <submittedName>
        <fullName evidence="10">SH3 domain protein</fullName>
    </submittedName>
</protein>
<evidence type="ECO:0000313" key="11">
    <source>
        <dbReference type="Proteomes" id="UP000199075"/>
    </source>
</evidence>
<dbReference type="GO" id="GO:0016020">
    <property type="term" value="C:membrane"/>
    <property type="evidence" value="ECO:0007669"/>
    <property type="project" value="UniProtKB-SubCell"/>
</dbReference>
<feature type="domain" description="SH3b" evidence="9">
    <location>
        <begin position="32"/>
        <end position="96"/>
    </location>
</feature>
<keyword evidence="11" id="KW-1185">Reference proteome</keyword>
<evidence type="ECO:0000256" key="6">
    <source>
        <dbReference type="SAM" id="Coils"/>
    </source>
</evidence>
<keyword evidence="6" id="KW-0175">Coiled coil</keyword>
<evidence type="ECO:0000256" key="4">
    <source>
        <dbReference type="ARBA" id="ARBA00022989"/>
    </source>
</evidence>
<dbReference type="RefSeq" id="WP_089678190.1">
    <property type="nucleotide sequence ID" value="NZ_FNIV01000004.1"/>
</dbReference>
<feature type="coiled-coil region" evidence="6">
    <location>
        <begin position="95"/>
        <end position="161"/>
    </location>
</feature>
<feature type="transmembrane region" description="Helical" evidence="7">
    <location>
        <begin position="180"/>
        <end position="201"/>
    </location>
</feature>
<dbReference type="AlphaFoldDB" id="A0A1H0HTK3"/>
<evidence type="ECO:0000256" key="5">
    <source>
        <dbReference type="ARBA" id="ARBA00023136"/>
    </source>
</evidence>
<name>A0A1H0HTK3_9GAMM</name>
<dbReference type="PIRSF" id="PIRSF006158">
    <property type="entry name" value="UCP006158_SH3"/>
    <property type="match status" value="1"/>
</dbReference>
<dbReference type="STRING" id="419597.SAMN04487957_104306"/>
<dbReference type="SMART" id="SM00287">
    <property type="entry name" value="SH3b"/>
    <property type="match status" value="1"/>
</dbReference>
<dbReference type="InterPro" id="IPR003646">
    <property type="entry name" value="SH3-like_bac-type"/>
</dbReference>
<evidence type="ECO:0000256" key="3">
    <source>
        <dbReference type="ARBA" id="ARBA00022729"/>
    </source>
</evidence>
<organism evidence="10 11">
    <name type="scientific">Halomonas shengliensis</name>
    <dbReference type="NCBI Taxonomy" id="419597"/>
    <lineage>
        <taxon>Bacteria</taxon>
        <taxon>Pseudomonadati</taxon>
        <taxon>Pseudomonadota</taxon>
        <taxon>Gammaproteobacteria</taxon>
        <taxon>Oceanospirillales</taxon>
        <taxon>Halomonadaceae</taxon>
        <taxon>Halomonas</taxon>
    </lineage>
</organism>
<feature type="signal peptide" evidence="8">
    <location>
        <begin position="1"/>
        <end position="25"/>
    </location>
</feature>
<dbReference type="Gene3D" id="1.20.5.340">
    <property type="match status" value="1"/>
</dbReference>